<sequence length="209" mass="23524">MVETITTPAAQPQGRRERNKMRVKNGIFDAALELFTQQGYDQTTVEEITERADVARGTFFNHFQRKEDIIGEWSERRRVRLREGLAAEGLAEPDGTGTRHALLRCMGILARITLDTPEETRALLAAWVRAGAPLQEEPHTASMFSRFIEAGRESGEIPREVDPELAGQLLRDVYLGTLFRWVRTRGGQCDLEAELRAACTTVVDGIMPR</sequence>
<evidence type="ECO:0000259" key="5">
    <source>
        <dbReference type="PROSITE" id="PS50977"/>
    </source>
</evidence>
<evidence type="ECO:0000313" key="7">
    <source>
        <dbReference type="Proteomes" id="UP001596065"/>
    </source>
</evidence>
<dbReference type="Pfam" id="PF00440">
    <property type="entry name" value="TetR_N"/>
    <property type="match status" value="1"/>
</dbReference>
<dbReference type="PROSITE" id="PS50977">
    <property type="entry name" value="HTH_TETR_2"/>
    <property type="match status" value="1"/>
</dbReference>
<dbReference type="InterPro" id="IPR036271">
    <property type="entry name" value="Tet_transcr_reg_TetR-rel_C_sf"/>
</dbReference>
<dbReference type="InterPro" id="IPR050109">
    <property type="entry name" value="HTH-type_TetR-like_transc_reg"/>
</dbReference>
<feature type="domain" description="HTH tetR-type" evidence="5">
    <location>
        <begin position="21"/>
        <end position="81"/>
    </location>
</feature>
<evidence type="ECO:0000313" key="6">
    <source>
        <dbReference type="EMBL" id="MFC5656297.1"/>
    </source>
</evidence>
<feature type="DNA-binding region" description="H-T-H motif" evidence="4">
    <location>
        <begin position="44"/>
        <end position="63"/>
    </location>
</feature>
<protein>
    <submittedName>
        <fullName evidence="6">TetR/AcrR family transcriptional regulator</fullName>
    </submittedName>
</protein>
<keyword evidence="7" id="KW-1185">Reference proteome</keyword>
<dbReference type="PRINTS" id="PR00455">
    <property type="entry name" value="HTHTETR"/>
</dbReference>
<dbReference type="SUPFAM" id="SSF48498">
    <property type="entry name" value="Tetracyclin repressor-like, C-terminal domain"/>
    <property type="match status" value="1"/>
</dbReference>
<keyword evidence="2 4" id="KW-0238">DNA-binding</keyword>
<dbReference type="PANTHER" id="PTHR30055">
    <property type="entry name" value="HTH-TYPE TRANSCRIPTIONAL REGULATOR RUTR"/>
    <property type="match status" value="1"/>
</dbReference>
<keyword evidence="3" id="KW-0804">Transcription</keyword>
<comment type="caution">
    <text evidence="6">The sequence shown here is derived from an EMBL/GenBank/DDBJ whole genome shotgun (WGS) entry which is preliminary data.</text>
</comment>
<evidence type="ECO:0000256" key="1">
    <source>
        <dbReference type="ARBA" id="ARBA00023015"/>
    </source>
</evidence>
<proteinExistence type="predicted"/>
<dbReference type="PANTHER" id="PTHR30055:SF238">
    <property type="entry name" value="MYCOFACTOCIN BIOSYNTHESIS TRANSCRIPTIONAL REGULATOR MFTR-RELATED"/>
    <property type="match status" value="1"/>
</dbReference>
<gene>
    <name evidence="6" type="ORF">ACFP3J_12470</name>
</gene>
<dbReference type="EMBL" id="JBHSOE010000016">
    <property type="protein sequence ID" value="MFC5656297.1"/>
    <property type="molecule type" value="Genomic_DNA"/>
</dbReference>
<dbReference type="Gene3D" id="1.10.357.10">
    <property type="entry name" value="Tetracycline Repressor, domain 2"/>
    <property type="match status" value="1"/>
</dbReference>
<evidence type="ECO:0000256" key="4">
    <source>
        <dbReference type="PROSITE-ProRule" id="PRU00335"/>
    </source>
</evidence>
<dbReference type="InterPro" id="IPR009057">
    <property type="entry name" value="Homeodomain-like_sf"/>
</dbReference>
<dbReference type="InterPro" id="IPR001647">
    <property type="entry name" value="HTH_TetR"/>
</dbReference>
<keyword evidence="1" id="KW-0805">Transcription regulation</keyword>
<evidence type="ECO:0000256" key="3">
    <source>
        <dbReference type="ARBA" id="ARBA00023163"/>
    </source>
</evidence>
<name>A0ABW0WG07_STRNO</name>
<evidence type="ECO:0000256" key="2">
    <source>
        <dbReference type="ARBA" id="ARBA00023125"/>
    </source>
</evidence>
<accession>A0ABW0WG07</accession>
<dbReference type="SUPFAM" id="SSF46689">
    <property type="entry name" value="Homeodomain-like"/>
    <property type="match status" value="1"/>
</dbReference>
<reference evidence="7" key="1">
    <citation type="journal article" date="2019" name="Int. J. Syst. Evol. Microbiol.">
        <title>The Global Catalogue of Microorganisms (GCM) 10K type strain sequencing project: providing services to taxonomists for standard genome sequencing and annotation.</title>
        <authorList>
            <consortium name="The Broad Institute Genomics Platform"/>
            <consortium name="The Broad Institute Genome Sequencing Center for Infectious Disease"/>
            <person name="Wu L."/>
            <person name="Ma J."/>
        </authorList>
    </citation>
    <scope>NUCLEOTIDE SEQUENCE [LARGE SCALE GENOMIC DNA]</scope>
    <source>
        <strain evidence="7">KCTC 5701</strain>
    </source>
</reference>
<dbReference type="Proteomes" id="UP001596065">
    <property type="component" value="Unassembled WGS sequence"/>
</dbReference>
<dbReference type="RefSeq" id="WP_344350897.1">
    <property type="nucleotide sequence ID" value="NZ_BAAASM010000037.1"/>
</dbReference>
<organism evidence="6 7">
    <name type="scientific">Streptomyces nogalater</name>
    <dbReference type="NCBI Taxonomy" id="38314"/>
    <lineage>
        <taxon>Bacteria</taxon>
        <taxon>Bacillati</taxon>
        <taxon>Actinomycetota</taxon>
        <taxon>Actinomycetes</taxon>
        <taxon>Kitasatosporales</taxon>
        <taxon>Streptomycetaceae</taxon>
        <taxon>Streptomyces</taxon>
    </lineage>
</organism>